<dbReference type="PANTHER" id="PTHR15093">
    <property type="entry name" value="PROSTATE APOPTOSIS RESPONSE PROTEIN PAR-4"/>
    <property type="match status" value="1"/>
</dbReference>
<dbReference type="EMBL" id="OA883252">
    <property type="protein sequence ID" value="CAD7278383.1"/>
    <property type="molecule type" value="Genomic_DNA"/>
</dbReference>
<dbReference type="AlphaFoldDB" id="A0A7R9GF67"/>
<evidence type="ECO:0000313" key="4">
    <source>
        <dbReference type="Proteomes" id="UP000678499"/>
    </source>
</evidence>
<sequence length="350" mass="38428">MILFSRHLRSLTSCSTRRLPSDAMTGEVGKVRSKRVMALIPSSGGDCVSLTLTSCSTRRLPSDAMTGEVGKVRSKRVMALIPSSGGDCVSLTTNHMNKGKAQRDRRKLREKRRSTGVVHLPSTEKRHRLFVELKRMFSDEFESKTLCSIPPLNQEADELDATKTSRVHFGIALGLTPSLFSWQSTGGSTGEDEDEDCGAAETRKNTQHNEFASDSMHSKHGQDAVREHLKLQHTSASDLEADDEENGASGSRSSANNDEDSPARENGAVTVVPPVDPRRSDDVFMLLERSLEENQKLSQMLEARDKEVAALSASLQQLKARMGQTIDESSRLREENAALIKAMGSLSNND</sequence>
<proteinExistence type="predicted"/>
<name>A0A7R9GF67_9CRUS</name>
<dbReference type="GO" id="GO:0043065">
    <property type="term" value="P:positive regulation of apoptotic process"/>
    <property type="evidence" value="ECO:0007669"/>
    <property type="project" value="TreeGrafter"/>
</dbReference>
<accession>A0A7R9GF67</accession>
<reference evidence="3" key="1">
    <citation type="submission" date="2020-11" db="EMBL/GenBank/DDBJ databases">
        <authorList>
            <person name="Tran Van P."/>
        </authorList>
    </citation>
    <scope>NUCLEOTIDE SEQUENCE</scope>
</reference>
<evidence type="ECO:0000256" key="1">
    <source>
        <dbReference type="SAM" id="Coils"/>
    </source>
</evidence>
<dbReference type="InterPro" id="IPR026117">
    <property type="entry name" value="Par-4"/>
</dbReference>
<feature type="coiled-coil region" evidence="1">
    <location>
        <begin position="287"/>
        <end position="335"/>
    </location>
</feature>
<evidence type="ECO:0000256" key="2">
    <source>
        <dbReference type="SAM" id="MobiDB-lite"/>
    </source>
</evidence>
<dbReference type="GO" id="GO:0005737">
    <property type="term" value="C:cytoplasm"/>
    <property type="evidence" value="ECO:0007669"/>
    <property type="project" value="TreeGrafter"/>
</dbReference>
<feature type="compositionally biased region" description="Low complexity" evidence="2">
    <location>
        <begin position="247"/>
        <end position="256"/>
    </location>
</feature>
<dbReference type="GO" id="GO:0006915">
    <property type="term" value="P:apoptotic process"/>
    <property type="evidence" value="ECO:0007669"/>
    <property type="project" value="InterPro"/>
</dbReference>
<keyword evidence="4" id="KW-1185">Reference proteome</keyword>
<evidence type="ECO:0000313" key="3">
    <source>
        <dbReference type="EMBL" id="CAD7278383.1"/>
    </source>
</evidence>
<dbReference type="PANTHER" id="PTHR15093:SF1">
    <property type="entry name" value="PRKC APOPTOSIS WT1 REGULATOR PROTEIN"/>
    <property type="match status" value="1"/>
</dbReference>
<protein>
    <submittedName>
        <fullName evidence="3">Uncharacterized protein</fullName>
    </submittedName>
</protein>
<gene>
    <name evidence="3" type="ORF">NMOB1V02_LOCUS6090</name>
</gene>
<dbReference type="EMBL" id="CAJPEX010001215">
    <property type="protein sequence ID" value="CAG0918535.1"/>
    <property type="molecule type" value="Genomic_DNA"/>
</dbReference>
<feature type="region of interest" description="Disordered" evidence="2">
    <location>
        <begin position="235"/>
        <end position="276"/>
    </location>
</feature>
<organism evidence="3">
    <name type="scientific">Notodromas monacha</name>
    <dbReference type="NCBI Taxonomy" id="399045"/>
    <lineage>
        <taxon>Eukaryota</taxon>
        <taxon>Metazoa</taxon>
        <taxon>Ecdysozoa</taxon>
        <taxon>Arthropoda</taxon>
        <taxon>Crustacea</taxon>
        <taxon>Oligostraca</taxon>
        <taxon>Ostracoda</taxon>
        <taxon>Podocopa</taxon>
        <taxon>Podocopida</taxon>
        <taxon>Cypridocopina</taxon>
        <taxon>Cypridoidea</taxon>
        <taxon>Cyprididae</taxon>
        <taxon>Notodromas</taxon>
    </lineage>
</organism>
<dbReference type="OrthoDB" id="6286739at2759"/>
<dbReference type="Proteomes" id="UP000678499">
    <property type="component" value="Unassembled WGS sequence"/>
</dbReference>
<keyword evidence="1" id="KW-0175">Coiled coil</keyword>